<feature type="domain" description="Carboxymuconolactone decarboxylase-like" evidence="2">
    <location>
        <begin position="43"/>
        <end position="129"/>
    </location>
</feature>
<dbReference type="Pfam" id="PF02627">
    <property type="entry name" value="CMD"/>
    <property type="match status" value="2"/>
</dbReference>
<dbReference type="InterPro" id="IPR003779">
    <property type="entry name" value="CMD-like"/>
</dbReference>
<reference evidence="3 4" key="1">
    <citation type="submission" date="2019-07" db="EMBL/GenBank/DDBJ databases">
        <title>Whole genome shotgun sequence of Frigoribacterium faeni NBRC 103066.</title>
        <authorList>
            <person name="Hosoyama A."/>
            <person name="Uohara A."/>
            <person name="Ohji S."/>
            <person name="Ichikawa N."/>
        </authorList>
    </citation>
    <scope>NUCLEOTIDE SEQUENCE [LARGE SCALE GENOMIC DNA]</scope>
    <source>
        <strain evidence="3 4">NBRC 103066</strain>
    </source>
</reference>
<evidence type="ECO:0000256" key="1">
    <source>
        <dbReference type="SAM" id="MobiDB-lite"/>
    </source>
</evidence>
<feature type="region of interest" description="Disordered" evidence="1">
    <location>
        <begin position="1"/>
        <end position="22"/>
    </location>
</feature>
<feature type="compositionally biased region" description="Basic residues" evidence="1">
    <location>
        <begin position="1"/>
        <end position="12"/>
    </location>
</feature>
<dbReference type="PANTHER" id="PTHR33570">
    <property type="entry name" value="4-CARBOXYMUCONOLACTONE DECARBOXYLASE FAMILY PROTEIN"/>
    <property type="match status" value="1"/>
</dbReference>
<dbReference type="PANTHER" id="PTHR33570:SF2">
    <property type="entry name" value="CARBOXYMUCONOLACTONE DECARBOXYLASE-LIKE DOMAIN-CONTAINING PROTEIN"/>
    <property type="match status" value="1"/>
</dbReference>
<gene>
    <name evidence="3" type="ORF">FFA01_13100</name>
</gene>
<evidence type="ECO:0000259" key="2">
    <source>
        <dbReference type="Pfam" id="PF02627"/>
    </source>
</evidence>
<sequence length="270" mass="29039">MARARLRRRPRGPRVSPAASEADRAGHDALFLGRTSDLARTDPEFVAFFDDFAFDETLRAVTGDLSRPERSMYRLGAVIAVGAVTEFRVMLGAALDDGVTPVQVKEIVYQATAYVGVARVVDFLHATNEVLTDRGVALPLDGRSTTTPETRGIAGLAKQKEIVGADAVDGMYANAPADARRFQEFLSGNCFGDYYTRDGLDVKQRELLTFSILVALGGADGQVEGHVKANLNVGSTRAQLLDVLTVLLPFVGYPRTLNGLAAVNEVAPPE</sequence>
<proteinExistence type="predicted"/>
<dbReference type="InterPro" id="IPR029032">
    <property type="entry name" value="AhpD-like"/>
</dbReference>
<name>A0ABQ0UND3_9MICO</name>
<accession>A0ABQ0UND3</accession>
<protein>
    <submittedName>
        <fullName evidence="3">Carboxymuconolactone decarboxylase</fullName>
    </submittedName>
</protein>
<dbReference type="SUPFAM" id="SSF69118">
    <property type="entry name" value="AhpD-like"/>
    <property type="match status" value="1"/>
</dbReference>
<evidence type="ECO:0000313" key="3">
    <source>
        <dbReference type="EMBL" id="GEK83001.1"/>
    </source>
</evidence>
<keyword evidence="4" id="KW-1185">Reference proteome</keyword>
<dbReference type="Gene3D" id="1.20.1290.10">
    <property type="entry name" value="AhpD-like"/>
    <property type="match status" value="1"/>
</dbReference>
<comment type="caution">
    <text evidence="3">The sequence shown here is derived from an EMBL/GenBank/DDBJ whole genome shotgun (WGS) entry which is preliminary data.</text>
</comment>
<dbReference type="EMBL" id="BJUV01000010">
    <property type="protein sequence ID" value="GEK83001.1"/>
    <property type="molecule type" value="Genomic_DNA"/>
</dbReference>
<dbReference type="InterPro" id="IPR052512">
    <property type="entry name" value="4CMD/NDH-1_regulator"/>
</dbReference>
<evidence type="ECO:0000313" key="4">
    <source>
        <dbReference type="Proteomes" id="UP000321154"/>
    </source>
</evidence>
<feature type="domain" description="Carboxymuconolactone decarboxylase-like" evidence="2">
    <location>
        <begin position="182"/>
        <end position="265"/>
    </location>
</feature>
<dbReference type="Proteomes" id="UP000321154">
    <property type="component" value="Unassembled WGS sequence"/>
</dbReference>
<organism evidence="3 4">
    <name type="scientific">Frigoribacterium faeni</name>
    <dbReference type="NCBI Taxonomy" id="145483"/>
    <lineage>
        <taxon>Bacteria</taxon>
        <taxon>Bacillati</taxon>
        <taxon>Actinomycetota</taxon>
        <taxon>Actinomycetes</taxon>
        <taxon>Micrococcales</taxon>
        <taxon>Microbacteriaceae</taxon>
        <taxon>Frigoribacterium</taxon>
    </lineage>
</organism>